<accession>A0ABD1Y4K7</accession>
<dbReference type="PANTHER" id="PTHR17630:SF44">
    <property type="entry name" value="PROTEIN AIM2"/>
    <property type="match status" value="1"/>
</dbReference>
<reference evidence="2 3" key="1">
    <citation type="submission" date="2024-09" db="EMBL/GenBank/DDBJ databases">
        <title>Chromosome-scale assembly of Riccia fluitans.</title>
        <authorList>
            <person name="Paukszto L."/>
            <person name="Sawicki J."/>
            <person name="Karawczyk K."/>
            <person name="Piernik-Szablinska J."/>
            <person name="Szczecinska M."/>
            <person name="Mazdziarz M."/>
        </authorList>
    </citation>
    <scope>NUCLEOTIDE SEQUENCE [LARGE SCALE GENOMIC DNA]</scope>
    <source>
        <strain evidence="2">Rf_01</strain>
        <tissue evidence="2">Aerial parts of the thallus</tissue>
    </source>
</reference>
<dbReference type="SUPFAM" id="SSF53474">
    <property type="entry name" value="alpha/beta-Hydrolases"/>
    <property type="match status" value="1"/>
</dbReference>
<sequence length="244" mass="26733">MASEACCKPAPPAEYINEGKITKFAGLDAYVNAGSANATAAVIFISDFFGYDPPLLRKLADRTAAKGFFVVVPDVFHGDPFVPADPTNPMASAPAWMAKHDPTDLSDVKAIIKQLKEQGIQKIGATGFCWGGKMAITLANESEPLIQTAVLCHPSLVNHEEVRSIKVPTQFLLSEIDPQVPPEKAAEFKDILATRPEVESFLKVFPGMNHGWCIRYDVNVPEEVKSAHEAHDDMLEWYSKHLTV</sequence>
<protein>
    <recommendedName>
        <fullName evidence="1">Dienelactone hydrolase domain-containing protein</fullName>
    </recommendedName>
</protein>
<evidence type="ECO:0000313" key="3">
    <source>
        <dbReference type="Proteomes" id="UP001605036"/>
    </source>
</evidence>
<dbReference type="Pfam" id="PF01738">
    <property type="entry name" value="DLH"/>
    <property type="match status" value="1"/>
</dbReference>
<dbReference type="Gene3D" id="3.40.50.1820">
    <property type="entry name" value="alpha/beta hydrolase"/>
    <property type="match status" value="1"/>
</dbReference>
<organism evidence="2 3">
    <name type="scientific">Riccia fluitans</name>
    <dbReference type="NCBI Taxonomy" id="41844"/>
    <lineage>
        <taxon>Eukaryota</taxon>
        <taxon>Viridiplantae</taxon>
        <taxon>Streptophyta</taxon>
        <taxon>Embryophyta</taxon>
        <taxon>Marchantiophyta</taxon>
        <taxon>Marchantiopsida</taxon>
        <taxon>Marchantiidae</taxon>
        <taxon>Marchantiales</taxon>
        <taxon>Ricciaceae</taxon>
        <taxon>Riccia</taxon>
    </lineage>
</organism>
<dbReference type="PANTHER" id="PTHR17630">
    <property type="entry name" value="DIENELACTONE HYDROLASE"/>
    <property type="match status" value="1"/>
</dbReference>
<proteinExistence type="predicted"/>
<dbReference type="EMBL" id="JBHFFA010000006">
    <property type="protein sequence ID" value="KAL2621603.1"/>
    <property type="molecule type" value="Genomic_DNA"/>
</dbReference>
<name>A0ABD1Y4K7_9MARC</name>
<dbReference type="AlphaFoldDB" id="A0ABD1Y4K7"/>
<gene>
    <name evidence="2" type="ORF">R1flu_001808</name>
</gene>
<dbReference type="InterPro" id="IPR002925">
    <property type="entry name" value="Dienelactn_hydro"/>
</dbReference>
<evidence type="ECO:0000259" key="1">
    <source>
        <dbReference type="Pfam" id="PF01738"/>
    </source>
</evidence>
<keyword evidence="3" id="KW-1185">Reference proteome</keyword>
<evidence type="ECO:0000313" key="2">
    <source>
        <dbReference type="EMBL" id="KAL2621603.1"/>
    </source>
</evidence>
<dbReference type="InterPro" id="IPR029058">
    <property type="entry name" value="AB_hydrolase_fold"/>
</dbReference>
<feature type="domain" description="Dienelactone hydrolase" evidence="1">
    <location>
        <begin position="28"/>
        <end position="241"/>
    </location>
</feature>
<dbReference type="Proteomes" id="UP001605036">
    <property type="component" value="Unassembled WGS sequence"/>
</dbReference>
<comment type="caution">
    <text evidence="2">The sequence shown here is derived from an EMBL/GenBank/DDBJ whole genome shotgun (WGS) entry which is preliminary data.</text>
</comment>